<organism evidence="2 3">
    <name type="scientific">Xenorhabdus cabanillasii</name>
    <dbReference type="NCBI Taxonomy" id="351673"/>
    <lineage>
        <taxon>Bacteria</taxon>
        <taxon>Pseudomonadati</taxon>
        <taxon>Pseudomonadota</taxon>
        <taxon>Gammaproteobacteria</taxon>
        <taxon>Enterobacterales</taxon>
        <taxon>Morganellaceae</taxon>
        <taxon>Xenorhabdus</taxon>
    </lineage>
</organism>
<evidence type="ECO:0000313" key="2">
    <source>
        <dbReference type="EMBL" id="REF28585.1"/>
    </source>
</evidence>
<dbReference type="Pfam" id="PF20613">
    <property type="entry name" value="HipA_2"/>
    <property type="match status" value="1"/>
</dbReference>
<protein>
    <recommendedName>
        <fullName evidence="1">HipA-like kinase domain-containing protein</fullName>
    </recommendedName>
</protein>
<dbReference type="EMBL" id="QTUB01000001">
    <property type="protein sequence ID" value="REF28585.1"/>
    <property type="molecule type" value="Genomic_DNA"/>
</dbReference>
<accession>A0A3D9UPK1</accession>
<dbReference type="AlphaFoldDB" id="A0A3D9UPK1"/>
<dbReference type="Proteomes" id="UP000256294">
    <property type="component" value="Unassembled WGS sequence"/>
</dbReference>
<evidence type="ECO:0000259" key="1">
    <source>
        <dbReference type="Pfam" id="PF20613"/>
    </source>
</evidence>
<comment type="caution">
    <text evidence="2">The sequence shown here is derived from an EMBL/GenBank/DDBJ whole genome shotgun (WGS) entry which is preliminary data.</text>
</comment>
<evidence type="ECO:0000313" key="3">
    <source>
        <dbReference type="Proteomes" id="UP000256294"/>
    </source>
</evidence>
<name>A0A3D9UPK1_9GAMM</name>
<proteinExistence type="predicted"/>
<keyword evidence="3" id="KW-1185">Reference proteome</keyword>
<feature type="domain" description="HipA-like kinase" evidence="1">
    <location>
        <begin position="79"/>
        <end position="180"/>
    </location>
</feature>
<reference evidence="2 3" key="1">
    <citation type="submission" date="2018-08" db="EMBL/GenBank/DDBJ databases">
        <title>Genomic Encyclopedia of Archaeal and Bacterial Type Strains, Phase II (KMG-II): from individual species to whole genera.</title>
        <authorList>
            <person name="Goeker M."/>
        </authorList>
    </citation>
    <scope>NUCLEOTIDE SEQUENCE [LARGE SCALE GENOMIC DNA]</scope>
    <source>
        <strain evidence="2 3">DSM 17905</strain>
    </source>
</reference>
<gene>
    <name evidence="2" type="ORF">BDD26_3520</name>
</gene>
<dbReference type="InterPro" id="IPR046748">
    <property type="entry name" value="HipA_2"/>
</dbReference>
<sequence>MLNFMFVTRIARLHVAYNEEQYVVKQDDEIKPEHKELTEQEPLFSLEIIELRPVLGNTAHLKNTAIASDGLEYAIKGISDGENSFVKNVPYPKQVPASEWFCSKLAEISGIPTPTCRVLFYPDNNEYFFGSQYDLASLPTAIDQANIVQSLMSDDPLLRRQFWAIYAFDQFVYNVDRHVNNYLYSTNRDGHFICKAFDFSLSSLVMGWPNKYNDMLIPNGMNTTNVWSAIKNLTSFDKSCKDYALKVLGYIDKIEVESVDNIFSQMPESWINPLQKEALISWWGGSGKKKRVNSVRNEVLK</sequence>